<dbReference type="Pfam" id="PF03133">
    <property type="entry name" value="TTL"/>
    <property type="match status" value="1"/>
</dbReference>
<evidence type="ECO:0000313" key="3">
    <source>
        <dbReference type="Proteomes" id="UP001208570"/>
    </source>
</evidence>
<keyword evidence="1" id="KW-1133">Transmembrane helix</keyword>
<dbReference type="PANTHER" id="PTHR47113:SF1">
    <property type="entry name" value="LD09343P"/>
    <property type="match status" value="1"/>
</dbReference>
<dbReference type="InterPro" id="IPR004344">
    <property type="entry name" value="TTL/TTLL_fam"/>
</dbReference>
<dbReference type="AlphaFoldDB" id="A0AAD9JW19"/>
<evidence type="ECO:0000256" key="1">
    <source>
        <dbReference type="SAM" id="Phobius"/>
    </source>
</evidence>
<keyword evidence="3" id="KW-1185">Reference proteome</keyword>
<organism evidence="2 3">
    <name type="scientific">Paralvinella palmiformis</name>
    <dbReference type="NCBI Taxonomy" id="53620"/>
    <lineage>
        <taxon>Eukaryota</taxon>
        <taxon>Metazoa</taxon>
        <taxon>Spiralia</taxon>
        <taxon>Lophotrochozoa</taxon>
        <taxon>Annelida</taxon>
        <taxon>Polychaeta</taxon>
        <taxon>Sedentaria</taxon>
        <taxon>Canalipalpata</taxon>
        <taxon>Terebellida</taxon>
        <taxon>Terebelliformia</taxon>
        <taxon>Alvinellidae</taxon>
        <taxon>Paralvinella</taxon>
    </lineage>
</organism>
<gene>
    <name evidence="2" type="ORF">LSH36_154g02002</name>
</gene>
<accession>A0AAD9JW19</accession>
<name>A0AAD9JW19_9ANNE</name>
<protein>
    <submittedName>
        <fullName evidence="2">Uncharacterized protein</fullName>
    </submittedName>
</protein>
<dbReference type="SUPFAM" id="SSF56059">
    <property type="entry name" value="Glutathione synthetase ATP-binding domain-like"/>
    <property type="match status" value="1"/>
</dbReference>
<dbReference type="PROSITE" id="PS51221">
    <property type="entry name" value="TTL"/>
    <property type="match status" value="1"/>
</dbReference>
<dbReference type="Proteomes" id="UP001208570">
    <property type="component" value="Unassembled WGS sequence"/>
</dbReference>
<dbReference type="PANTHER" id="PTHR47113">
    <property type="entry name" value="LD09343P"/>
    <property type="match status" value="1"/>
</dbReference>
<proteinExistence type="predicted"/>
<reference evidence="2" key="1">
    <citation type="journal article" date="2023" name="Mol. Biol. Evol.">
        <title>Third-Generation Sequencing Reveals the Adaptive Role of the Epigenome in Three Deep-Sea Polychaetes.</title>
        <authorList>
            <person name="Perez M."/>
            <person name="Aroh O."/>
            <person name="Sun Y."/>
            <person name="Lan Y."/>
            <person name="Juniper S.K."/>
            <person name="Young C.R."/>
            <person name="Angers B."/>
            <person name="Qian P.Y."/>
        </authorList>
    </citation>
    <scope>NUCLEOTIDE SEQUENCE</scope>
    <source>
        <strain evidence="2">P08H-3</strain>
    </source>
</reference>
<keyword evidence="1" id="KW-0472">Membrane</keyword>
<sequence length="558" mass="65120">MLRKIFSGFHSDHDGNNQGFDVTMNSYANSRRTVPDMQSRPLLKSNYLGIFKKRSGFRMQLMLLVLLVLLFCIIVTSVNVYQLSLIQGDGYLRVPPEGKVDSYNNKPVVWINGKRLSSGYLQHVFNVFERLGYTHVTGDDQMMWDVLWAHDYPFTSLKSQLTKLKPHQKVNHFPGSGYLTNKLNLVSTSTQLQFIPRAFQIPKDKKIFLQYAELNPDKRFVQKSSNHRGVIIRGVHELDLSKQGTFIQEFVDSPYLIDGRRFDIGIYTTITSINPLRLYIFEGDWLIRFCPEEFYPFDEKVVHKYVVTDSYMPVWKVPSLKKYYDDLGFTRKEALFAHLIDEGHDPKQLSQRLQEAIRTTVLKKEPNLMRAASNYKSFKNFFELVRFDFVLDNKLNVYLMEVNMSPNLSSDHFALNRLLYEQVIFSMLSLVGIAKSTDYNYIQGTSQEREMQVSSRDVHTFVSLCASSKCLDNCRAMECKLCEDCLKADQVDTLESSYLEHMNRLTWRRIVPKPFVSQETARTWLRDQDEYFLKLSPANQWMAVWFHGKCLSDPTWCM</sequence>
<dbReference type="Gene3D" id="3.30.470.20">
    <property type="entry name" value="ATP-grasp fold, B domain"/>
    <property type="match status" value="1"/>
</dbReference>
<keyword evidence="1" id="KW-0812">Transmembrane</keyword>
<feature type="transmembrane region" description="Helical" evidence="1">
    <location>
        <begin position="61"/>
        <end position="81"/>
    </location>
</feature>
<comment type="caution">
    <text evidence="2">The sequence shown here is derived from an EMBL/GenBank/DDBJ whole genome shotgun (WGS) entry which is preliminary data.</text>
</comment>
<dbReference type="InterPro" id="IPR053317">
    <property type="entry name" value="Tubulin_polyglutamylase"/>
</dbReference>
<dbReference type="EMBL" id="JAODUP010000154">
    <property type="protein sequence ID" value="KAK2159345.1"/>
    <property type="molecule type" value="Genomic_DNA"/>
</dbReference>
<evidence type="ECO:0000313" key="2">
    <source>
        <dbReference type="EMBL" id="KAK2159345.1"/>
    </source>
</evidence>